<sequence length="130" mass="14727">MDIDAIEDYLQFIEKLERHPGYFPIHNDQDSVPDSPEDPSDRRSVSHGAPSYDLSGVWPSPSSGPRERRRVVLLLQGVAATETLSEGKHLLGNNPQWGLSKCEPRTTDNYGGKREEVEVKGKTWQEVERR</sequence>
<evidence type="ECO:0000313" key="3">
    <source>
        <dbReference type="Proteomes" id="UP001341840"/>
    </source>
</evidence>
<reference evidence="2 3" key="1">
    <citation type="journal article" date="2023" name="Plants (Basel)">
        <title>Bridging the Gap: Combining Genomics and Transcriptomics Approaches to Understand Stylosanthes scabra, an Orphan Legume from the Brazilian Caatinga.</title>
        <authorList>
            <person name="Ferreira-Neto J.R.C."/>
            <person name="da Silva M.D."/>
            <person name="Binneck E."/>
            <person name="de Melo N.F."/>
            <person name="da Silva R.H."/>
            <person name="de Melo A.L.T.M."/>
            <person name="Pandolfi V."/>
            <person name="Bustamante F.O."/>
            <person name="Brasileiro-Vidal A.C."/>
            <person name="Benko-Iseppon A.M."/>
        </authorList>
    </citation>
    <scope>NUCLEOTIDE SEQUENCE [LARGE SCALE GENOMIC DNA]</scope>
    <source>
        <tissue evidence="2">Leaves</tissue>
    </source>
</reference>
<gene>
    <name evidence="2" type="ORF">PIB30_092400</name>
</gene>
<proteinExistence type="predicted"/>
<accession>A0ABU6RVD0</accession>
<evidence type="ECO:0000256" key="1">
    <source>
        <dbReference type="SAM" id="MobiDB-lite"/>
    </source>
</evidence>
<keyword evidence="3" id="KW-1185">Reference proteome</keyword>
<evidence type="ECO:0000313" key="2">
    <source>
        <dbReference type="EMBL" id="MED6127889.1"/>
    </source>
</evidence>
<name>A0ABU6RVD0_9FABA</name>
<dbReference type="Proteomes" id="UP001341840">
    <property type="component" value="Unassembled WGS sequence"/>
</dbReference>
<protein>
    <submittedName>
        <fullName evidence="2">Uncharacterized protein</fullName>
    </submittedName>
</protein>
<feature type="region of interest" description="Disordered" evidence="1">
    <location>
        <begin position="21"/>
        <end position="66"/>
    </location>
</feature>
<organism evidence="2 3">
    <name type="scientific">Stylosanthes scabra</name>
    <dbReference type="NCBI Taxonomy" id="79078"/>
    <lineage>
        <taxon>Eukaryota</taxon>
        <taxon>Viridiplantae</taxon>
        <taxon>Streptophyta</taxon>
        <taxon>Embryophyta</taxon>
        <taxon>Tracheophyta</taxon>
        <taxon>Spermatophyta</taxon>
        <taxon>Magnoliopsida</taxon>
        <taxon>eudicotyledons</taxon>
        <taxon>Gunneridae</taxon>
        <taxon>Pentapetalae</taxon>
        <taxon>rosids</taxon>
        <taxon>fabids</taxon>
        <taxon>Fabales</taxon>
        <taxon>Fabaceae</taxon>
        <taxon>Papilionoideae</taxon>
        <taxon>50 kb inversion clade</taxon>
        <taxon>dalbergioids sensu lato</taxon>
        <taxon>Dalbergieae</taxon>
        <taxon>Pterocarpus clade</taxon>
        <taxon>Stylosanthes</taxon>
    </lineage>
</organism>
<comment type="caution">
    <text evidence="2">The sequence shown here is derived from an EMBL/GenBank/DDBJ whole genome shotgun (WGS) entry which is preliminary data.</text>
</comment>
<dbReference type="EMBL" id="JASCZI010032111">
    <property type="protein sequence ID" value="MED6127889.1"/>
    <property type="molecule type" value="Genomic_DNA"/>
</dbReference>